<dbReference type="Proteomes" id="UP000008370">
    <property type="component" value="Unassembled WGS sequence"/>
</dbReference>
<dbReference type="InParanoid" id="K5V739"/>
<dbReference type="SUPFAM" id="SSF89372">
    <property type="entry name" value="Fucose-specific lectin"/>
    <property type="match status" value="1"/>
</dbReference>
<organism evidence="2 3">
    <name type="scientific">Phanerochaete carnosa (strain HHB-10118-sp)</name>
    <name type="common">White-rot fungus</name>
    <name type="synonym">Peniophora carnosa</name>
    <dbReference type="NCBI Taxonomy" id="650164"/>
    <lineage>
        <taxon>Eukaryota</taxon>
        <taxon>Fungi</taxon>
        <taxon>Dikarya</taxon>
        <taxon>Basidiomycota</taxon>
        <taxon>Agaricomycotina</taxon>
        <taxon>Agaricomycetes</taxon>
        <taxon>Polyporales</taxon>
        <taxon>Phanerochaetaceae</taxon>
        <taxon>Phanerochaete</taxon>
    </lineage>
</organism>
<dbReference type="Gene3D" id="2.120.10.70">
    <property type="entry name" value="Fucose-specific lectin"/>
    <property type="match status" value="1"/>
</dbReference>
<dbReference type="HOGENOM" id="CLU_029720_1_0_1"/>
<dbReference type="Pfam" id="PF07938">
    <property type="entry name" value="Fungal_lectin"/>
    <property type="match status" value="1"/>
</dbReference>
<dbReference type="KEGG" id="pco:PHACADRAFT_207386"/>
<name>K5V739_PHACS</name>
<evidence type="ECO:0000313" key="3">
    <source>
        <dbReference type="Proteomes" id="UP000008370"/>
    </source>
</evidence>
<gene>
    <name evidence="2" type="ORF">PHACADRAFT_207386</name>
</gene>
<dbReference type="InterPro" id="IPR049756">
    <property type="entry name" value="PlcA-like_dom"/>
</dbReference>
<dbReference type="EMBL" id="JH930470">
    <property type="protein sequence ID" value="EKM58566.1"/>
    <property type="molecule type" value="Genomic_DNA"/>
</dbReference>
<proteinExistence type="inferred from homology"/>
<evidence type="ECO:0000256" key="1">
    <source>
        <dbReference type="ARBA" id="ARBA00009042"/>
    </source>
</evidence>
<comment type="similarity">
    <text evidence="1">Belongs to the fungal fucose-specific lectin family.</text>
</comment>
<reference evidence="2 3" key="1">
    <citation type="journal article" date="2012" name="BMC Genomics">
        <title>Comparative genomics of the white-rot fungi, Phanerochaete carnosa and P. chrysosporium, to elucidate the genetic basis of the distinct wood types they colonize.</title>
        <authorList>
            <person name="Suzuki H."/>
            <person name="MacDonald J."/>
            <person name="Syed K."/>
            <person name="Salamov A."/>
            <person name="Hori C."/>
            <person name="Aerts A."/>
            <person name="Henrissat B."/>
            <person name="Wiebenga A."/>
            <person name="vanKuyk P.A."/>
            <person name="Barry K."/>
            <person name="Lindquist E."/>
            <person name="LaButti K."/>
            <person name="Lapidus A."/>
            <person name="Lucas S."/>
            <person name="Coutinho P."/>
            <person name="Gong Y."/>
            <person name="Samejima M."/>
            <person name="Mahadevan R."/>
            <person name="Abou-Zaid M."/>
            <person name="de Vries R.P."/>
            <person name="Igarashi K."/>
            <person name="Yadav J.S."/>
            <person name="Grigoriev I.V."/>
            <person name="Master E.R."/>
        </authorList>
    </citation>
    <scope>NUCLEOTIDE SEQUENCE [LARGE SCALE GENOMIC DNA]</scope>
    <source>
        <strain evidence="2 3">HHB-10118-sp</strain>
    </source>
</reference>
<evidence type="ECO:0000313" key="2">
    <source>
        <dbReference type="EMBL" id="EKM58566.1"/>
    </source>
</evidence>
<dbReference type="RefSeq" id="XP_007393875.1">
    <property type="nucleotide sequence ID" value="XM_007393813.1"/>
</dbReference>
<accession>K5V739</accession>
<dbReference type="GeneID" id="18912596"/>
<dbReference type="AlphaFoldDB" id="K5V739"/>
<dbReference type="OrthoDB" id="407298at2759"/>
<sequence length="628" mass="68441">MSFDTTVVSSGPQDTVTTPIFGRTLATVPLPRKHAETFKPEFEFGEHGYIGDAITLTLAVVTYGQINGLAGDFYATYNPICMGNTFEDQIKRFQDAYATLAMDIKRQPDEAQAILAVLQTEVDVVNEAVRVHRDPSIVHHIIPDATATFERITYTRWGNPGYLGISAINFDHFGEDACTAYNAGHTYALRLASAGKLLKAYAANAFADHFLEDLFSAGHLRSPRRMLHTRGGWNPTADFARHVLSMHDEDCAIGLVNAKNLRRCQDAVQASASEIYTASRTHEVPIPRDFLAWNHAPTLESARGDQDLVALFRTPNLRRTDVENRVQTAYTDNWWFGSTSSVLKVSSWWSYPMSLDGPRKVIPWTGLAACNTGALQNTMVFYQDPAGGIRLSKNVNGAWTGGTTAPALVAGQWTAGTLDRFGIKTKWFSSMAASTWAIGDTRYILDDPTGTIRELKYDSSSLEGWRLGATLEGARIGTGLAAAVSLTADRAALSKIHVFHQTTDGVIRDCVWDQNAGTWSRDPAVQITDGAPATLISAVSWQIPGGDAMGIFYSGNVLNQVFQRTSIDRWGAAQMIGTLRRLGTAVAAVQVDNGRTFRAYGQTADNGIFEVSQSNVGPGWNNAVIAAA</sequence>
<dbReference type="InterPro" id="IPR012475">
    <property type="entry name" value="Fungal_lectin"/>
</dbReference>
<keyword evidence="3" id="KW-1185">Reference proteome</keyword>
<protein>
    <submittedName>
        <fullName evidence="2">Uncharacterized protein</fullName>
    </submittedName>
</protein>
<dbReference type="CDD" id="cd22893">
    <property type="entry name" value="PlcA-like"/>
    <property type="match status" value="1"/>
</dbReference>